<protein>
    <submittedName>
        <fullName evidence="1">Uncharacterized protein</fullName>
    </submittedName>
</protein>
<name>A0AAE8VXB6_9ACTN</name>
<reference evidence="1 2" key="1">
    <citation type="submission" date="2019-03" db="EMBL/GenBank/DDBJ databases">
        <title>Comparative genomic analyses of the sweetpotato soil rot pathogen, Streptomyces ipomoeae.</title>
        <authorList>
            <person name="Ruschel Soares N."/>
            <person name="Badger J.H."/>
            <person name="Huguet-Tapia J.C."/>
            <person name="Clark C.A."/>
            <person name="Pettis G.S."/>
        </authorList>
    </citation>
    <scope>NUCLEOTIDE SEQUENCE [LARGE SCALE GENOMIC DNA]</scope>
    <source>
        <strain evidence="1 2">88-35</strain>
    </source>
</reference>
<gene>
    <name evidence="1" type="ORF">Sipo8835_32660</name>
</gene>
<comment type="caution">
    <text evidence="1">The sequence shown here is derived from an EMBL/GenBank/DDBJ whole genome shotgun (WGS) entry which is preliminary data.</text>
</comment>
<accession>A0AAE8VXB6</accession>
<dbReference type="RefSeq" id="WP_141584837.1">
    <property type="nucleotide sequence ID" value="NZ_SPAZ01000255.1"/>
</dbReference>
<sequence>MSTEEALNMVLRDKVRRGMRKLDPTAPDYIEKCARLWQSTRRELGLPPAPNVIKWPEQAPQRWAVPA</sequence>
<dbReference type="EMBL" id="SPAZ01000255">
    <property type="protein sequence ID" value="TQE24867.1"/>
    <property type="molecule type" value="Genomic_DNA"/>
</dbReference>
<dbReference type="AlphaFoldDB" id="A0AAE8VXB6"/>
<evidence type="ECO:0000313" key="1">
    <source>
        <dbReference type="EMBL" id="TQE24867.1"/>
    </source>
</evidence>
<dbReference type="Proteomes" id="UP000318720">
    <property type="component" value="Unassembled WGS sequence"/>
</dbReference>
<evidence type="ECO:0000313" key="2">
    <source>
        <dbReference type="Proteomes" id="UP000318720"/>
    </source>
</evidence>
<organism evidence="1 2">
    <name type="scientific">Streptomyces ipomoeae</name>
    <dbReference type="NCBI Taxonomy" id="103232"/>
    <lineage>
        <taxon>Bacteria</taxon>
        <taxon>Bacillati</taxon>
        <taxon>Actinomycetota</taxon>
        <taxon>Actinomycetes</taxon>
        <taxon>Kitasatosporales</taxon>
        <taxon>Streptomycetaceae</taxon>
        <taxon>Streptomyces</taxon>
    </lineage>
</organism>
<proteinExistence type="predicted"/>